<dbReference type="Pfam" id="PF00356">
    <property type="entry name" value="LacI"/>
    <property type="match status" value="1"/>
</dbReference>
<dbReference type="InterPro" id="IPR046335">
    <property type="entry name" value="LacI/GalR-like_sensor"/>
</dbReference>
<dbReference type="Proteomes" id="UP000001623">
    <property type="component" value="Chromosome"/>
</dbReference>
<reference evidence="5 6" key="1">
    <citation type="submission" date="2010-10" db="EMBL/GenBank/DDBJ databases">
        <title>Complete sequence of Mesorhizobium opportunistum WSM2075.</title>
        <authorList>
            <consortium name="US DOE Joint Genome Institute"/>
            <person name="Lucas S."/>
            <person name="Copeland A."/>
            <person name="Lapidus A."/>
            <person name="Cheng J.-F."/>
            <person name="Bruce D."/>
            <person name="Goodwin L."/>
            <person name="Pitluck S."/>
            <person name="Chertkov O."/>
            <person name="Misra M."/>
            <person name="Detter J.C."/>
            <person name="Han C."/>
            <person name="Tapia R."/>
            <person name="Land M."/>
            <person name="Hauser L."/>
            <person name="Kyrpides N."/>
            <person name="Ovchinnikova G."/>
            <person name="Mavrommatis K.M."/>
            <person name="Tiwari R.P."/>
            <person name="Howieson J.G."/>
            <person name="O'Hara G.W."/>
            <person name="Nandasena K.G."/>
            <person name="Woyke T."/>
        </authorList>
    </citation>
    <scope>NUCLEOTIDE SEQUENCE [LARGE SCALE GENOMIC DNA]</scope>
    <source>
        <strain evidence="6">LMG 24607 / HAMBI 3007 / WSM2075</strain>
    </source>
</reference>
<dbReference type="AlphaFoldDB" id="F7YAQ9"/>
<dbReference type="PANTHER" id="PTHR30146">
    <property type="entry name" value="LACI-RELATED TRANSCRIPTIONAL REPRESSOR"/>
    <property type="match status" value="1"/>
</dbReference>
<dbReference type="HOGENOM" id="CLU_037628_6_1_5"/>
<dbReference type="Gene3D" id="3.40.50.2300">
    <property type="match status" value="2"/>
</dbReference>
<evidence type="ECO:0000313" key="6">
    <source>
        <dbReference type="Proteomes" id="UP000001623"/>
    </source>
</evidence>
<dbReference type="SMART" id="SM00354">
    <property type="entry name" value="HTH_LACI"/>
    <property type="match status" value="1"/>
</dbReference>
<dbReference type="KEGG" id="mop:Mesop_4395"/>
<proteinExistence type="predicted"/>
<dbReference type="CDD" id="cd06267">
    <property type="entry name" value="PBP1_LacI_sugar_binding-like"/>
    <property type="match status" value="1"/>
</dbReference>
<dbReference type="GO" id="GO:0003700">
    <property type="term" value="F:DNA-binding transcription factor activity"/>
    <property type="evidence" value="ECO:0007669"/>
    <property type="project" value="TreeGrafter"/>
</dbReference>
<gene>
    <name evidence="5" type="ordered locus">Mesop_4395</name>
</gene>
<dbReference type="SUPFAM" id="SSF47413">
    <property type="entry name" value="lambda repressor-like DNA-binding domains"/>
    <property type="match status" value="1"/>
</dbReference>
<dbReference type="STRING" id="536019.Mesop_4395"/>
<dbReference type="InterPro" id="IPR000843">
    <property type="entry name" value="HTH_LacI"/>
</dbReference>
<keyword evidence="1" id="KW-0805">Transcription regulation</keyword>
<dbReference type="Gene3D" id="1.10.260.40">
    <property type="entry name" value="lambda repressor-like DNA-binding domains"/>
    <property type="match status" value="1"/>
</dbReference>
<sequence>MLRIRDEFHLRTGRATQKDVARLAGVSQASVSMVMSGGGSPALSSETWQRITNAAAKLGYTPNRFAQALKTNRTMTIACIVPDITNPFYPALMRGIQSVAEDLNYDVIAVSTDGSPERERHFLDWSRQGRVDGVIGVFFTLRAGDFKPLVDAGVPVVRIESSKKRGGDIAIDDIFIDSYAAALAVTQFLIGRGHRRIAMVAGRGGPQGVRVEGYRTALTEAGGTPHIVIDEEFSETGGARAAETVLASGYAPTAIFAANDLMAIGVMQALRDRGIAIPGDIAVAGFDDISAARLVTPSLTTVSQFQGDIGIKAAQILMERLRGSTPGAGTALEMPFSLIERGST</sequence>
<dbReference type="Pfam" id="PF13377">
    <property type="entry name" value="Peripla_BP_3"/>
    <property type="match status" value="1"/>
</dbReference>
<evidence type="ECO:0000259" key="4">
    <source>
        <dbReference type="PROSITE" id="PS50932"/>
    </source>
</evidence>
<dbReference type="CDD" id="cd01392">
    <property type="entry name" value="HTH_LacI"/>
    <property type="match status" value="1"/>
</dbReference>
<protein>
    <submittedName>
        <fullName evidence="5">Transcriptional regulator, LacI family</fullName>
    </submittedName>
</protein>
<dbReference type="GO" id="GO:0000976">
    <property type="term" value="F:transcription cis-regulatory region binding"/>
    <property type="evidence" value="ECO:0007669"/>
    <property type="project" value="TreeGrafter"/>
</dbReference>
<dbReference type="SUPFAM" id="SSF53822">
    <property type="entry name" value="Periplasmic binding protein-like I"/>
    <property type="match status" value="1"/>
</dbReference>
<name>F7YAQ9_MESOW</name>
<dbReference type="EMBL" id="CP002279">
    <property type="protein sequence ID" value="AEH88819.1"/>
    <property type="molecule type" value="Genomic_DNA"/>
</dbReference>
<dbReference type="PANTHER" id="PTHR30146:SF109">
    <property type="entry name" value="HTH-TYPE TRANSCRIPTIONAL REGULATOR GALS"/>
    <property type="match status" value="1"/>
</dbReference>
<evidence type="ECO:0000256" key="3">
    <source>
        <dbReference type="ARBA" id="ARBA00023163"/>
    </source>
</evidence>
<keyword evidence="2" id="KW-0238">DNA-binding</keyword>
<feature type="domain" description="HTH lacI-type" evidence="4">
    <location>
        <begin position="15"/>
        <end position="71"/>
    </location>
</feature>
<keyword evidence="3" id="KW-0804">Transcription</keyword>
<dbReference type="eggNOG" id="COG1609">
    <property type="taxonomic scope" value="Bacteria"/>
</dbReference>
<dbReference type="InterPro" id="IPR028082">
    <property type="entry name" value="Peripla_BP_I"/>
</dbReference>
<evidence type="ECO:0000256" key="2">
    <source>
        <dbReference type="ARBA" id="ARBA00023125"/>
    </source>
</evidence>
<dbReference type="PROSITE" id="PS50932">
    <property type="entry name" value="HTH_LACI_2"/>
    <property type="match status" value="1"/>
</dbReference>
<evidence type="ECO:0000313" key="5">
    <source>
        <dbReference type="EMBL" id="AEH88819.1"/>
    </source>
</evidence>
<organism evidence="5 6">
    <name type="scientific">Mesorhizobium opportunistum (strain LMG 24607 / HAMBI 3007 / WSM2075)</name>
    <dbReference type="NCBI Taxonomy" id="536019"/>
    <lineage>
        <taxon>Bacteria</taxon>
        <taxon>Pseudomonadati</taxon>
        <taxon>Pseudomonadota</taxon>
        <taxon>Alphaproteobacteria</taxon>
        <taxon>Hyphomicrobiales</taxon>
        <taxon>Phyllobacteriaceae</taxon>
        <taxon>Mesorhizobium</taxon>
    </lineage>
</organism>
<evidence type="ECO:0000256" key="1">
    <source>
        <dbReference type="ARBA" id="ARBA00023015"/>
    </source>
</evidence>
<dbReference type="InterPro" id="IPR010982">
    <property type="entry name" value="Lambda_DNA-bd_dom_sf"/>
</dbReference>
<accession>F7YAQ9</accession>